<name>A0A840ICI4_9ACTN</name>
<evidence type="ECO:0000313" key="2">
    <source>
        <dbReference type="EMBL" id="MBB4662589.1"/>
    </source>
</evidence>
<feature type="region of interest" description="Disordered" evidence="1">
    <location>
        <begin position="149"/>
        <end position="174"/>
    </location>
</feature>
<organism evidence="2 3">
    <name type="scientific">Conexibacter arvalis</name>
    <dbReference type="NCBI Taxonomy" id="912552"/>
    <lineage>
        <taxon>Bacteria</taxon>
        <taxon>Bacillati</taxon>
        <taxon>Actinomycetota</taxon>
        <taxon>Thermoleophilia</taxon>
        <taxon>Solirubrobacterales</taxon>
        <taxon>Conexibacteraceae</taxon>
        <taxon>Conexibacter</taxon>
    </lineage>
</organism>
<dbReference type="AlphaFoldDB" id="A0A840ICI4"/>
<sequence>MALDTRRMLRGAAAGGIAAAIWALQQPLDKRLFGSRYDDVELLGRFVVREGDGWAAPGAALHVQNGALFGALFAALSPALPGPPAARGALVALGEHLALWPLGRLSDRFHPGRAELPTLTGSRRAFWQAAWRHALFGVVLGELEHRLNGPPAETAAPPPTDHDLSDYVTTNGHGNLEHAAVGGGEG</sequence>
<evidence type="ECO:0008006" key="4">
    <source>
        <dbReference type="Google" id="ProtNLM"/>
    </source>
</evidence>
<gene>
    <name evidence="2" type="ORF">BDZ31_002175</name>
</gene>
<dbReference type="EMBL" id="JACHNU010000002">
    <property type="protein sequence ID" value="MBB4662589.1"/>
    <property type="molecule type" value="Genomic_DNA"/>
</dbReference>
<dbReference type="Proteomes" id="UP000585272">
    <property type="component" value="Unassembled WGS sequence"/>
</dbReference>
<protein>
    <recommendedName>
        <fullName evidence="4">DUF1440 domain-containing protein</fullName>
    </recommendedName>
</protein>
<proteinExistence type="predicted"/>
<keyword evidence="3" id="KW-1185">Reference proteome</keyword>
<comment type="caution">
    <text evidence="2">The sequence shown here is derived from an EMBL/GenBank/DDBJ whole genome shotgun (WGS) entry which is preliminary data.</text>
</comment>
<accession>A0A840ICI4</accession>
<evidence type="ECO:0000256" key="1">
    <source>
        <dbReference type="SAM" id="MobiDB-lite"/>
    </source>
</evidence>
<reference evidence="2 3" key="1">
    <citation type="submission" date="2020-08" db="EMBL/GenBank/DDBJ databases">
        <title>Genomic Encyclopedia of Archaeal and Bacterial Type Strains, Phase II (KMG-II): from individual species to whole genera.</title>
        <authorList>
            <person name="Goeker M."/>
        </authorList>
    </citation>
    <scope>NUCLEOTIDE SEQUENCE [LARGE SCALE GENOMIC DNA]</scope>
    <source>
        <strain evidence="2 3">DSM 23288</strain>
    </source>
</reference>
<evidence type="ECO:0000313" key="3">
    <source>
        <dbReference type="Proteomes" id="UP000585272"/>
    </source>
</evidence>
<dbReference type="RefSeq" id="WP_183341876.1">
    <property type="nucleotide sequence ID" value="NZ_JACHNU010000002.1"/>
</dbReference>